<keyword evidence="3" id="KW-0479">Metal-binding</keyword>
<comment type="caution">
    <text evidence="5">The sequence shown here is derived from an EMBL/GenBank/DDBJ whole genome shotgun (WGS) entry which is preliminary data.</text>
</comment>
<feature type="binding site" evidence="3">
    <location>
        <position position="166"/>
    </location>
    <ligand>
        <name>a divalent metal cation</name>
        <dbReference type="ChEBI" id="CHEBI:60240"/>
    </ligand>
</feature>
<dbReference type="GO" id="GO:0004341">
    <property type="term" value="F:gluconolactonase activity"/>
    <property type="evidence" value="ECO:0007669"/>
    <property type="project" value="TreeGrafter"/>
</dbReference>
<gene>
    <name evidence="5" type="ORF">I9W82_003707</name>
</gene>
<protein>
    <submittedName>
        <fullName evidence="5">CGR1</fullName>
    </submittedName>
</protein>
<comment type="similarity">
    <text evidence="1">Belongs to the SMP-30/CGR1 family.</text>
</comment>
<dbReference type="Proteomes" id="UP000669133">
    <property type="component" value="Unassembled WGS sequence"/>
</dbReference>
<dbReference type="InterPro" id="IPR011042">
    <property type="entry name" value="6-blade_b-propeller_TolB-like"/>
</dbReference>
<feature type="domain" description="SMP-30/Gluconolactonase/LRE-like region" evidence="4">
    <location>
        <begin position="19"/>
        <end position="279"/>
    </location>
</feature>
<dbReference type="GeneID" id="93652336"/>
<feature type="active site" description="Proton donor/acceptor" evidence="2">
    <location>
        <position position="221"/>
    </location>
</feature>
<evidence type="ECO:0000256" key="3">
    <source>
        <dbReference type="PIRSR" id="PIRSR605511-2"/>
    </source>
</evidence>
<dbReference type="Pfam" id="PF08450">
    <property type="entry name" value="SGL"/>
    <property type="match status" value="1"/>
</dbReference>
<feature type="binding site" evidence="3">
    <location>
        <position position="114"/>
    </location>
    <ligand>
        <name>substrate</name>
    </ligand>
</feature>
<proteinExistence type="inferred from homology"/>
<evidence type="ECO:0000259" key="4">
    <source>
        <dbReference type="Pfam" id="PF08450"/>
    </source>
</evidence>
<dbReference type="EMBL" id="JAEOAQ010000004">
    <property type="protein sequence ID" value="KAG5418988.1"/>
    <property type="molecule type" value="Genomic_DNA"/>
</dbReference>
<dbReference type="PANTHER" id="PTHR10907">
    <property type="entry name" value="REGUCALCIN"/>
    <property type="match status" value="1"/>
</dbReference>
<dbReference type="Gene3D" id="2.120.10.30">
    <property type="entry name" value="TolB, C-terminal domain"/>
    <property type="match status" value="1"/>
</dbReference>
<feature type="binding site" evidence="3">
    <location>
        <position position="21"/>
    </location>
    <ligand>
        <name>a divalent metal cation</name>
        <dbReference type="ChEBI" id="CHEBI:60240"/>
    </ligand>
</feature>
<dbReference type="SUPFAM" id="SSF63829">
    <property type="entry name" value="Calcium-dependent phosphotriesterase"/>
    <property type="match status" value="1"/>
</dbReference>
<keyword evidence="3" id="KW-0862">Zinc</keyword>
<accession>A0A8H8DA83</accession>
<feature type="binding site" evidence="3">
    <location>
        <position position="221"/>
    </location>
    <ligand>
        <name>a divalent metal cation</name>
        <dbReference type="ChEBI" id="CHEBI:60240"/>
    </ligand>
</feature>
<keyword evidence="6" id="KW-1185">Reference proteome</keyword>
<dbReference type="AlphaFoldDB" id="A0A8H8DA83"/>
<feature type="binding site" evidence="3">
    <location>
        <position position="112"/>
    </location>
    <ligand>
        <name>substrate</name>
    </ligand>
</feature>
<dbReference type="InterPro" id="IPR005511">
    <property type="entry name" value="SMP-30"/>
</dbReference>
<sequence length="324" mass="36510">MSLIATERNIFPQGYRGRLTEGVTYDYRNNNLLWVDIIQGEVHRISMDDLNKHDVLKWDDSKESIGFIALTENEDVVLVAAKSGLAYGDFKNGTLKYFFQYPFTESEKTRLRSNDGIIDPWGNLWIGVMTDFPVSAKEGVQPEGKLFRITPDLKVDVMLENTKISNGMAFNNDGSEVYWTDSLNFTIFKFDYDHESNKLSNKTAFIETKHFYPDYESPEPDGLVSALNGHIYTAVFSTSTILHVNEKGELLEKIQIPAKRCTCATIGGPDEDDLFVTTGHLKLDDFGAKIDADDVFGDLGGFLFRLKVGNKGQKKNIWGGKVDI</sequence>
<organism evidence="5 6">
    <name type="scientific">Candida metapsilosis</name>
    <dbReference type="NCBI Taxonomy" id="273372"/>
    <lineage>
        <taxon>Eukaryota</taxon>
        <taxon>Fungi</taxon>
        <taxon>Dikarya</taxon>
        <taxon>Ascomycota</taxon>
        <taxon>Saccharomycotina</taxon>
        <taxon>Pichiomycetes</taxon>
        <taxon>Debaryomycetaceae</taxon>
        <taxon>Candida/Lodderomyces clade</taxon>
        <taxon>Candida</taxon>
    </lineage>
</organism>
<dbReference type="PRINTS" id="PR01790">
    <property type="entry name" value="SMP30FAMILY"/>
</dbReference>
<dbReference type="InterPro" id="IPR013658">
    <property type="entry name" value="SGL"/>
</dbReference>
<dbReference type="GO" id="GO:0005509">
    <property type="term" value="F:calcium ion binding"/>
    <property type="evidence" value="ECO:0007669"/>
    <property type="project" value="TreeGrafter"/>
</dbReference>
<dbReference type="PANTHER" id="PTHR10907:SF47">
    <property type="entry name" value="REGUCALCIN"/>
    <property type="match status" value="1"/>
</dbReference>
<comment type="cofactor">
    <cofactor evidence="3">
        <name>Zn(2+)</name>
        <dbReference type="ChEBI" id="CHEBI:29105"/>
    </cofactor>
    <text evidence="3">Binds 1 divalent metal cation per subunit.</text>
</comment>
<dbReference type="RefSeq" id="XP_067548104.1">
    <property type="nucleotide sequence ID" value="XM_067692701.1"/>
</dbReference>
<reference evidence="5 6" key="1">
    <citation type="submission" date="2020-12" db="EMBL/GenBank/DDBJ databases">
        <title>Effect of drift, selection, and recombination on the evolution of hybrid genomes in Candida yeast pathogens.</title>
        <authorList>
            <person name="Mixao V."/>
            <person name="Ksiezopolska E."/>
            <person name="Saus E."/>
            <person name="Boekhout T."/>
            <person name="Gacser A."/>
            <person name="Gabaldon T."/>
        </authorList>
    </citation>
    <scope>NUCLEOTIDE SEQUENCE [LARGE SCALE GENOMIC DNA]</scope>
    <source>
        <strain evidence="5 6">BP57</strain>
    </source>
</reference>
<evidence type="ECO:0000256" key="2">
    <source>
        <dbReference type="PIRSR" id="PIRSR605511-1"/>
    </source>
</evidence>
<dbReference type="OrthoDB" id="423498at2759"/>
<name>A0A8H8DA83_9ASCO</name>
<evidence type="ECO:0000313" key="5">
    <source>
        <dbReference type="EMBL" id="KAG5418988.1"/>
    </source>
</evidence>
<evidence type="ECO:0000313" key="6">
    <source>
        <dbReference type="Proteomes" id="UP000669133"/>
    </source>
</evidence>
<evidence type="ECO:0000256" key="1">
    <source>
        <dbReference type="ARBA" id="ARBA00008853"/>
    </source>
</evidence>